<dbReference type="AlphaFoldDB" id="A0A9Q1K263"/>
<dbReference type="Proteomes" id="UP001153076">
    <property type="component" value="Unassembled WGS sequence"/>
</dbReference>
<gene>
    <name evidence="1" type="ORF">Cgig2_013923</name>
</gene>
<keyword evidence="2" id="KW-1185">Reference proteome</keyword>
<dbReference type="PANTHER" id="PTHR33710:SF71">
    <property type="entry name" value="ENDONUCLEASE_EXONUCLEASE_PHOSPHATASE DOMAIN-CONTAINING PROTEIN"/>
    <property type="match status" value="1"/>
</dbReference>
<dbReference type="InterPro" id="IPR036691">
    <property type="entry name" value="Endo/exonu/phosph_ase_sf"/>
</dbReference>
<accession>A0A9Q1K263</accession>
<evidence type="ECO:0008006" key="3">
    <source>
        <dbReference type="Google" id="ProtNLM"/>
    </source>
</evidence>
<dbReference type="PANTHER" id="PTHR33710">
    <property type="entry name" value="BNAC02G09200D PROTEIN"/>
    <property type="match status" value="1"/>
</dbReference>
<evidence type="ECO:0000313" key="1">
    <source>
        <dbReference type="EMBL" id="KAJ8435425.1"/>
    </source>
</evidence>
<dbReference type="SUPFAM" id="SSF56219">
    <property type="entry name" value="DNase I-like"/>
    <property type="match status" value="1"/>
</dbReference>
<comment type="caution">
    <text evidence="1">The sequence shown here is derived from an EMBL/GenBank/DDBJ whole genome shotgun (WGS) entry which is preliminary data.</text>
</comment>
<name>A0A9Q1K263_9CARY</name>
<protein>
    <recommendedName>
        <fullName evidence="3">Endonuclease/exonuclease/phosphatase domain-containing protein</fullName>
    </recommendedName>
</protein>
<evidence type="ECO:0000313" key="2">
    <source>
        <dbReference type="Proteomes" id="UP001153076"/>
    </source>
</evidence>
<dbReference type="Gene3D" id="3.60.10.10">
    <property type="entry name" value="Endonuclease/exonuclease/phosphatase"/>
    <property type="match status" value="1"/>
</dbReference>
<reference evidence="1" key="1">
    <citation type="submission" date="2022-04" db="EMBL/GenBank/DDBJ databases">
        <title>Carnegiea gigantea Genome sequencing and assembly v2.</title>
        <authorList>
            <person name="Copetti D."/>
            <person name="Sanderson M.J."/>
            <person name="Burquez A."/>
            <person name="Wojciechowski M.F."/>
        </authorList>
    </citation>
    <scope>NUCLEOTIDE SEQUENCE</scope>
    <source>
        <strain evidence="1">SGP5-SGP5p</strain>
        <tissue evidence="1">Aerial part</tissue>
    </source>
</reference>
<sequence length="289" mass="33965">MRPIRSFDRQSPMNRFLLSVPIVMCLGIWRRYAGKKGSSGKNGKGWTGQLNTLQRPQLLKQTRRFIHTRVTQLLSHKNFCATFVYGFNYEQQRKPLWEDLETISHQMQEAWCVLGDFNTILRKEDRMGGDEVEDYELQELQSYLDSCKLTETPYSGAYYTWSHKTVWSRIGRALMNGYWHDLFDYTHANFIANELSDHSPIIIQFLQTSKPRHAFQYCDMWSHHSTYQGLISQALAQEKARQKLVELQESLSATPRDPLLPQHEHKLRLHYLDIISSSLSVMRQQSKMD</sequence>
<proteinExistence type="predicted"/>
<dbReference type="OrthoDB" id="1425796at2759"/>
<organism evidence="1 2">
    <name type="scientific">Carnegiea gigantea</name>
    <dbReference type="NCBI Taxonomy" id="171969"/>
    <lineage>
        <taxon>Eukaryota</taxon>
        <taxon>Viridiplantae</taxon>
        <taxon>Streptophyta</taxon>
        <taxon>Embryophyta</taxon>
        <taxon>Tracheophyta</taxon>
        <taxon>Spermatophyta</taxon>
        <taxon>Magnoliopsida</taxon>
        <taxon>eudicotyledons</taxon>
        <taxon>Gunneridae</taxon>
        <taxon>Pentapetalae</taxon>
        <taxon>Caryophyllales</taxon>
        <taxon>Cactineae</taxon>
        <taxon>Cactaceae</taxon>
        <taxon>Cactoideae</taxon>
        <taxon>Echinocereeae</taxon>
        <taxon>Carnegiea</taxon>
    </lineage>
</organism>
<dbReference type="EMBL" id="JAKOGI010000413">
    <property type="protein sequence ID" value="KAJ8435425.1"/>
    <property type="molecule type" value="Genomic_DNA"/>
</dbReference>